<dbReference type="Proteomes" id="UP000016923">
    <property type="component" value="Unassembled WGS sequence"/>
</dbReference>
<accession>S3CRZ8</accession>
<evidence type="ECO:0000313" key="3">
    <source>
        <dbReference type="Proteomes" id="UP000016923"/>
    </source>
</evidence>
<dbReference type="HOGENOM" id="CLU_605656_0_0_1"/>
<dbReference type="EMBL" id="KE148167">
    <property type="protein sequence ID" value="EPE03440.1"/>
    <property type="molecule type" value="Genomic_DNA"/>
</dbReference>
<dbReference type="VEuPathDB" id="FungiDB:F503_06613"/>
<dbReference type="InterPro" id="IPR046676">
    <property type="entry name" value="DUF6546"/>
</dbReference>
<evidence type="ECO:0000259" key="1">
    <source>
        <dbReference type="Pfam" id="PF20183"/>
    </source>
</evidence>
<reference evidence="2 3" key="1">
    <citation type="journal article" date="2013" name="BMC Genomics">
        <title>The genome and transcriptome of the pine saprophyte Ophiostoma piceae, and a comparison with the bark beetle-associated pine pathogen Grosmannia clavigera.</title>
        <authorList>
            <person name="Haridas S."/>
            <person name="Wang Y."/>
            <person name="Lim L."/>
            <person name="Massoumi Alamouti S."/>
            <person name="Jackman S."/>
            <person name="Docking R."/>
            <person name="Robertson G."/>
            <person name="Birol I."/>
            <person name="Bohlmann J."/>
            <person name="Breuil C."/>
        </authorList>
    </citation>
    <scope>NUCLEOTIDE SEQUENCE [LARGE SCALE GENOMIC DNA]</scope>
    <source>
        <strain evidence="2 3">UAMH 11346</strain>
    </source>
</reference>
<evidence type="ECO:0000313" key="2">
    <source>
        <dbReference type="EMBL" id="EPE03440.1"/>
    </source>
</evidence>
<sequence>MSWAKLAIEIQLAILEEVYEQHKDRHTVGVYAQTCKQWYNFMHERRMVSVVVCWNRVSAFNKLISSTDDLLHMRRITLVLSSFSSLIEGIPPEASSAEANVSPLFDLFNALAEVTNDNEKYASHPGIVLRLELSDNISGHNRITEKNCLATLLTRPRNTKPYALLPNRIVKIFQVDQNFYFIIGHRSIQYVISCCHGMEIMRLSMRTSYLRFLRGRIQSPIHMSDGFKTMLELAQHSPAKCLIMYRHDYFYDTTHAHLGWLVANAACKLEHVAVSYITDAGDIFDNAFAKKNDWDLQKLHWPTLKTLILTSVSLGELDRPEIIQNLLIRVSKAVSRMPRLEMLELHYTCFNSVTIFRYTSRPPVLYIACTQPTRDILTTDVVKSWEDSISMSLTVVQELLPPNLSRVIAAYHVLRKALSICGHWYTRTPTHHIINEVADFKESHDIKAIVVS</sequence>
<feature type="domain" description="DUF6546" evidence="1">
    <location>
        <begin position="252"/>
        <end position="414"/>
    </location>
</feature>
<gene>
    <name evidence="2" type="ORF">F503_06613</name>
</gene>
<keyword evidence="3" id="KW-1185">Reference proteome</keyword>
<dbReference type="Pfam" id="PF20183">
    <property type="entry name" value="DUF6546"/>
    <property type="match status" value="1"/>
</dbReference>
<proteinExistence type="predicted"/>
<name>S3CRZ8_OPHP1</name>
<dbReference type="OrthoDB" id="3728558at2759"/>
<protein>
    <recommendedName>
        <fullName evidence="1">DUF6546 domain-containing protein</fullName>
    </recommendedName>
</protein>
<organism evidence="2 3">
    <name type="scientific">Ophiostoma piceae (strain UAMH 11346)</name>
    <name type="common">Sap stain fungus</name>
    <dbReference type="NCBI Taxonomy" id="1262450"/>
    <lineage>
        <taxon>Eukaryota</taxon>
        <taxon>Fungi</taxon>
        <taxon>Dikarya</taxon>
        <taxon>Ascomycota</taxon>
        <taxon>Pezizomycotina</taxon>
        <taxon>Sordariomycetes</taxon>
        <taxon>Sordariomycetidae</taxon>
        <taxon>Ophiostomatales</taxon>
        <taxon>Ophiostomataceae</taxon>
        <taxon>Ophiostoma</taxon>
    </lineage>
</organism>
<dbReference type="AlphaFoldDB" id="S3CRZ8"/>